<dbReference type="GO" id="GO:0016125">
    <property type="term" value="P:sterol metabolic process"/>
    <property type="evidence" value="ECO:0007669"/>
    <property type="project" value="TreeGrafter"/>
</dbReference>
<proteinExistence type="evidence at transcript level"/>
<evidence type="ECO:0000256" key="1">
    <source>
        <dbReference type="ARBA" id="ARBA00001971"/>
    </source>
</evidence>
<protein>
    <submittedName>
        <fullName evidence="12">Putative cytochrome P450 monooxygenase CYP88D7</fullName>
    </submittedName>
</protein>
<dbReference type="EMBL" id="AB750737">
    <property type="protein sequence ID" value="BAN15043.1"/>
    <property type="molecule type" value="mRNA"/>
</dbReference>
<dbReference type="SMR" id="N0DMA3"/>
<comment type="subcellular location">
    <subcellularLocation>
        <location evidence="2">Membrane</location>
        <topology evidence="2">Single-pass membrane protein</topology>
    </subcellularLocation>
</comment>
<keyword evidence="4 11" id="KW-0349">Heme</keyword>
<dbReference type="PRINTS" id="PR00385">
    <property type="entry name" value="P450"/>
</dbReference>
<dbReference type="InterPro" id="IPR002401">
    <property type="entry name" value="Cyt_P450_E_grp-I"/>
</dbReference>
<dbReference type="GO" id="GO:0016132">
    <property type="term" value="P:brassinosteroid biosynthetic process"/>
    <property type="evidence" value="ECO:0007669"/>
    <property type="project" value="TreeGrafter"/>
</dbReference>
<evidence type="ECO:0000256" key="10">
    <source>
        <dbReference type="ARBA" id="ARBA00023136"/>
    </source>
</evidence>
<keyword evidence="9 11" id="KW-0408">Iron</keyword>
<feature type="binding site" description="axial binding residue" evidence="11">
    <location>
        <position position="434"/>
    </location>
    <ligand>
        <name>heme</name>
        <dbReference type="ChEBI" id="CHEBI:30413"/>
    </ligand>
    <ligandPart>
        <name>Fe</name>
        <dbReference type="ChEBI" id="CHEBI:18248"/>
    </ligandPart>
</feature>
<comment type="similarity">
    <text evidence="3">Belongs to the cytochrome P450 family.</text>
</comment>
<dbReference type="GO" id="GO:0016020">
    <property type="term" value="C:membrane"/>
    <property type="evidence" value="ECO:0007669"/>
    <property type="project" value="UniProtKB-SubCell"/>
</dbReference>
<evidence type="ECO:0000256" key="9">
    <source>
        <dbReference type="ARBA" id="ARBA00023004"/>
    </source>
</evidence>
<keyword evidence="7" id="KW-1133">Transmembrane helix</keyword>
<evidence type="ECO:0000256" key="3">
    <source>
        <dbReference type="ARBA" id="ARBA00010617"/>
    </source>
</evidence>
<dbReference type="AlphaFoldDB" id="N0DMA3"/>
<evidence type="ECO:0000256" key="4">
    <source>
        <dbReference type="ARBA" id="ARBA00022617"/>
    </source>
</evidence>
<evidence type="ECO:0000256" key="8">
    <source>
        <dbReference type="ARBA" id="ARBA00023002"/>
    </source>
</evidence>
<dbReference type="InterPro" id="IPR001128">
    <property type="entry name" value="Cyt_P450"/>
</dbReference>
<evidence type="ECO:0000256" key="7">
    <source>
        <dbReference type="ARBA" id="ARBA00022989"/>
    </source>
</evidence>
<dbReference type="GO" id="GO:0005783">
    <property type="term" value="C:endoplasmic reticulum"/>
    <property type="evidence" value="ECO:0007669"/>
    <property type="project" value="TreeGrafter"/>
</dbReference>
<evidence type="ECO:0000256" key="2">
    <source>
        <dbReference type="ARBA" id="ARBA00004167"/>
    </source>
</evidence>
<dbReference type="Pfam" id="PF00067">
    <property type="entry name" value="p450"/>
    <property type="match status" value="1"/>
</dbReference>
<evidence type="ECO:0000313" key="12">
    <source>
        <dbReference type="EMBL" id="BAN15043.1"/>
    </source>
</evidence>
<evidence type="ECO:0000256" key="11">
    <source>
        <dbReference type="PIRSR" id="PIRSR602401-1"/>
    </source>
</evidence>
<dbReference type="PANTHER" id="PTHR24286">
    <property type="entry name" value="CYTOCHROME P450 26"/>
    <property type="match status" value="1"/>
</dbReference>
<name>N0DMA3_ASTSI</name>
<dbReference type="Gene3D" id="1.10.630.10">
    <property type="entry name" value="Cytochrome P450"/>
    <property type="match status" value="1"/>
</dbReference>
<evidence type="ECO:0000256" key="5">
    <source>
        <dbReference type="ARBA" id="ARBA00022692"/>
    </source>
</evidence>
<keyword evidence="6 11" id="KW-0479">Metal-binding</keyword>
<dbReference type="PRINTS" id="PR00463">
    <property type="entry name" value="EP450I"/>
</dbReference>
<dbReference type="GO" id="GO:0051777">
    <property type="term" value="F:ent-kaurenoic acid monooxygenase activity"/>
    <property type="evidence" value="ECO:0007669"/>
    <property type="project" value="TreeGrafter"/>
</dbReference>
<keyword evidence="5" id="KW-0812">Transmembrane</keyword>
<evidence type="ECO:0000256" key="6">
    <source>
        <dbReference type="ARBA" id="ARBA00022723"/>
    </source>
</evidence>
<gene>
    <name evidence="12" type="primary">CYP88D7</name>
</gene>
<dbReference type="PANTHER" id="PTHR24286:SF199">
    <property type="entry name" value="CYTOCHROME P450 88D6"/>
    <property type="match status" value="1"/>
</dbReference>
<keyword evidence="12" id="KW-0503">Monooxygenase</keyword>
<reference evidence="12" key="1">
    <citation type="submission" date="2012-09" db="EMBL/GenBank/DDBJ databases">
        <title>Molecular cloning of CYP88D subfamily P450s.</title>
        <authorList>
            <person name="Seki H."/>
            <person name="Muranaka T."/>
        </authorList>
    </citation>
    <scope>NUCLEOTIDE SEQUENCE</scope>
</reference>
<dbReference type="SUPFAM" id="SSF48264">
    <property type="entry name" value="Cytochrome P450"/>
    <property type="match status" value="1"/>
</dbReference>
<keyword evidence="8" id="KW-0560">Oxidoreductase</keyword>
<sequence>MDLEWFWVSAATLLALYIFVNKVVRNLNGWYYDLKFRNKEYPLPPGDMGWPLIGNLFSFYKHFSSGHPDSFINNFVLRYGGTSIYKTHLYGSPSIIVCAPDMCKKVLTDDRIFKLGYPAAALELAKNRIMGGEDHRRFKRLVTAPISGQNALAMYLETIEDIVINLLEEVSSMKEPVELLVEMKKISFKVIFHIFVGSCDKGIIRKFVDLFDLVFVGMFSLPIKAPGFAYNKAIKARKELAKLIQYLIDERKLMIKNGQRSEKKYLLDILLEIDYENGKGVEDEDITNFFINILLAGHESTATGMMWSIIYLTQNPHLLNKAKEEQEEIMKARPSTQNRLSIMEIKQMGYLSKVINEMLRRTNIAFAGFREAMSDMNINGYFIPKGWKVLVWLRAIHMDPNNHANPNDFNPSRWDDYNATAGTFLPFGSGSWLCPGNDLAKFEMTIFLHYFLLNYKLEQINPDCPITNLPGVKPVDECLAKVIKVSNA</sequence>
<dbReference type="GO" id="GO:0005506">
    <property type="term" value="F:iron ion binding"/>
    <property type="evidence" value="ECO:0007669"/>
    <property type="project" value="InterPro"/>
</dbReference>
<keyword evidence="10" id="KW-0472">Membrane</keyword>
<dbReference type="GO" id="GO:0020037">
    <property type="term" value="F:heme binding"/>
    <property type="evidence" value="ECO:0007669"/>
    <property type="project" value="InterPro"/>
</dbReference>
<dbReference type="GO" id="GO:0010268">
    <property type="term" value="P:brassinosteroid homeostasis"/>
    <property type="evidence" value="ECO:0007669"/>
    <property type="project" value="TreeGrafter"/>
</dbReference>
<accession>N0DMA3</accession>
<organism evidence="12">
    <name type="scientific">Astragalus sinicus</name>
    <name type="common">Chinese milk vetch</name>
    <dbReference type="NCBI Taxonomy" id="47065"/>
    <lineage>
        <taxon>Eukaryota</taxon>
        <taxon>Viridiplantae</taxon>
        <taxon>Streptophyta</taxon>
        <taxon>Embryophyta</taxon>
        <taxon>Tracheophyta</taxon>
        <taxon>Spermatophyta</taxon>
        <taxon>Magnoliopsida</taxon>
        <taxon>eudicotyledons</taxon>
        <taxon>Gunneridae</taxon>
        <taxon>Pentapetalae</taxon>
        <taxon>rosids</taxon>
        <taxon>fabids</taxon>
        <taxon>Fabales</taxon>
        <taxon>Fabaceae</taxon>
        <taxon>Papilionoideae</taxon>
        <taxon>50 kb inversion clade</taxon>
        <taxon>NPAAA clade</taxon>
        <taxon>Hologalegina</taxon>
        <taxon>IRL clade</taxon>
        <taxon>Galegeae</taxon>
        <taxon>Astragalus</taxon>
    </lineage>
</organism>
<comment type="cofactor">
    <cofactor evidence="1 11">
        <name>heme</name>
        <dbReference type="ChEBI" id="CHEBI:30413"/>
    </cofactor>
</comment>
<dbReference type="InterPro" id="IPR036396">
    <property type="entry name" value="Cyt_P450_sf"/>
</dbReference>